<feature type="transmembrane region" description="Helical" evidence="6">
    <location>
        <begin position="225"/>
        <end position="248"/>
    </location>
</feature>
<sequence length="347" mass="39211">MRIVKKTLPGFIFLAIGVALIMGLFFNISFSEIWHSLLRFDAFEFSILLVITFVAIFIGIWRGKFILKSQGQDIGFWKLFFVGTAGVAFSYLTPFVYVGGEGVKGYLLNKQFKVPWPKATVYLALDKLFEITASFFIIFAGMIAFVYRLGFSELTRSMLTVISSIGITFAFLSMFYLVLFKKRRVFTGILKILKLNKTKTGKTLIKAESDILNFFNPHSGYMWKAWFLSLLRQLFQILRHILIFFYLGRGLHFSAPLMSLSGLYLGYSVPIPGALGVQEAFQSILFAVFGWGVGEGLAVSLILRGIDIFVVGIGVMILFKYGIRFMTRTAKYLLDNLKNGDDNNGNL</sequence>
<dbReference type="GO" id="GO:0005886">
    <property type="term" value="C:plasma membrane"/>
    <property type="evidence" value="ECO:0007669"/>
    <property type="project" value="UniProtKB-SubCell"/>
</dbReference>
<accession>A0A1G2HIP3</accession>
<feature type="transmembrane region" description="Helical" evidence="6">
    <location>
        <begin position="42"/>
        <end position="63"/>
    </location>
</feature>
<feature type="transmembrane region" description="Helical" evidence="6">
    <location>
        <begin position="269"/>
        <end position="291"/>
    </location>
</feature>
<keyword evidence="5 6" id="KW-0472">Membrane</keyword>
<dbReference type="PANTHER" id="PTHR40277:SF1">
    <property type="entry name" value="BLL5419 PROTEIN"/>
    <property type="match status" value="1"/>
</dbReference>
<reference evidence="7 8" key="1">
    <citation type="journal article" date="2016" name="Nat. Commun.">
        <title>Thousands of microbial genomes shed light on interconnected biogeochemical processes in an aquifer system.</title>
        <authorList>
            <person name="Anantharaman K."/>
            <person name="Brown C.T."/>
            <person name="Hug L.A."/>
            <person name="Sharon I."/>
            <person name="Castelle C.J."/>
            <person name="Probst A.J."/>
            <person name="Thomas B.C."/>
            <person name="Singh A."/>
            <person name="Wilkins M.J."/>
            <person name="Karaoz U."/>
            <person name="Brodie E.L."/>
            <person name="Williams K.H."/>
            <person name="Hubbard S.S."/>
            <person name="Banfield J.F."/>
        </authorList>
    </citation>
    <scope>NUCLEOTIDE SEQUENCE [LARGE SCALE GENOMIC DNA]</scope>
</reference>
<dbReference type="STRING" id="1802164.A3H51_01130"/>
<keyword evidence="4 6" id="KW-1133">Transmembrane helix</keyword>
<keyword evidence="3 6" id="KW-0812">Transmembrane</keyword>
<evidence type="ECO:0000313" key="7">
    <source>
        <dbReference type="EMBL" id="OGZ62372.1"/>
    </source>
</evidence>
<feature type="transmembrane region" description="Helical" evidence="6">
    <location>
        <begin position="75"/>
        <end position="97"/>
    </location>
</feature>
<evidence type="ECO:0000313" key="8">
    <source>
        <dbReference type="Proteomes" id="UP000178509"/>
    </source>
</evidence>
<feature type="transmembrane region" description="Helical" evidence="6">
    <location>
        <begin position="159"/>
        <end position="179"/>
    </location>
</feature>
<evidence type="ECO:0000256" key="2">
    <source>
        <dbReference type="ARBA" id="ARBA00022475"/>
    </source>
</evidence>
<comment type="subcellular location">
    <subcellularLocation>
        <location evidence="1">Cell membrane</location>
        <topology evidence="1">Multi-pass membrane protein</topology>
    </subcellularLocation>
</comment>
<name>A0A1G2HIP3_9BACT</name>
<proteinExistence type="predicted"/>
<protein>
    <recommendedName>
        <fullName evidence="9">Flippase-like domain-containing protein</fullName>
    </recommendedName>
</protein>
<dbReference type="EMBL" id="MHOJ01000020">
    <property type="protein sequence ID" value="OGZ62372.1"/>
    <property type="molecule type" value="Genomic_DNA"/>
</dbReference>
<feature type="transmembrane region" description="Helical" evidence="6">
    <location>
        <begin position="128"/>
        <end position="147"/>
    </location>
</feature>
<feature type="transmembrane region" description="Helical" evidence="6">
    <location>
        <begin position="12"/>
        <end position="30"/>
    </location>
</feature>
<dbReference type="AlphaFoldDB" id="A0A1G2HIP3"/>
<evidence type="ECO:0000256" key="4">
    <source>
        <dbReference type="ARBA" id="ARBA00022989"/>
    </source>
</evidence>
<dbReference type="InterPro" id="IPR022791">
    <property type="entry name" value="L-PG_synthase/AglD"/>
</dbReference>
<organism evidence="7 8">
    <name type="scientific">Candidatus Spechtbacteria bacterium RIFCSPLOWO2_02_FULL_38_8</name>
    <dbReference type="NCBI Taxonomy" id="1802164"/>
    <lineage>
        <taxon>Bacteria</taxon>
        <taxon>Candidatus Spechtiibacteriota</taxon>
    </lineage>
</organism>
<evidence type="ECO:0000256" key="6">
    <source>
        <dbReference type="SAM" id="Phobius"/>
    </source>
</evidence>
<evidence type="ECO:0000256" key="5">
    <source>
        <dbReference type="ARBA" id="ARBA00023136"/>
    </source>
</evidence>
<dbReference type="Proteomes" id="UP000178509">
    <property type="component" value="Unassembled WGS sequence"/>
</dbReference>
<gene>
    <name evidence="7" type="ORF">A3H51_01130</name>
</gene>
<dbReference type="NCBIfam" id="TIGR00374">
    <property type="entry name" value="flippase-like domain"/>
    <property type="match status" value="1"/>
</dbReference>
<evidence type="ECO:0000256" key="1">
    <source>
        <dbReference type="ARBA" id="ARBA00004651"/>
    </source>
</evidence>
<evidence type="ECO:0000256" key="3">
    <source>
        <dbReference type="ARBA" id="ARBA00022692"/>
    </source>
</evidence>
<dbReference type="Pfam" id="PF03706">
    <property type="entry name" value="LPG_synthase_TM"/>
    <property type="match status" value="1"/>
</dbReference>
<feature type="transmembrane region" description="Helical" evidence="6">
    <location>
        <begin position="297"/>
        <end position="319"/>
    </location>
</feature>
<evidence type="ECO:0008006" key="9">
    <source>
        <dbReference type="Google" id="ProtNLM"/>
    </source>
</evidence>
<comment type="caution">
    <text evidence="7">The sequence shown here is derived from an EMBL/GenBank/DDBJ whole genome shotgun (WGS) entry which is preliminary data.</text>
</comment>
<keyword evidence="2" id="KW-1003">Cell membrane</keyword>
<dbReference type="PANTHER" id="PTHR40277">
    <property type="entry name" value="BLL5419 PROTEIN"/>
    <property type="match status" value="1"/>
</dbReference>